<evidence type="ECO:0000256" key="17">
    <source>
        <dbReference type="ARBA" id="ARBA00032175"/>
    </source>
</evidence>
<evidence type="ECO:0000256" key="6">
    <source>
        <dbReference type="ARBA" id="ARBA00022676"/>
    </source>
</evidence>
<keyword evidence="10" id="KW-0735">Signal-anchor</keyword>
<evidence type="ECO:0000256" key="9">
    <source>
        <dbReference type="ARBA" id="ARBA00022723"/>
    </source>
</evidence>
<keyword evidence="11" id="KW-1133">Transmembrane helix</keyword>
<keyword evidence="8" id="KW-0812">Transmembrane</keyword>
<dbReference type="STRING" id="6689.A0A423SSS0"/>
<dbReference type="EMBL" id="QCYY01002829">
    <property type="protein sequence ID" value="ROT67238.1"/>
    <property type="molecule type" value="Genomic_DNA"/>
</dbReference>
<dbReference type="GO" id="GO:0015020">
    <property type="term" value="F:glucuronosyltransferase activity"/>
    <property type="evidence" value="ECO:0007669"/>
    <property type="project" value="InterPro"/>
</dbReference>
<evidence type="ECO:0000256" key="18">
    <source>
        <dbReference type="ARBA" id="ARBA00032181"/>
    </source>
</evidence>
<keyword evidence="15" id="KW-0464">Manganese</keyword>
<dbReference type="Proteomes" id="UP000283509">
    <property type="component" value="Unassembled WGS sequence"/>
</dbReference>
<dbReference type="OrthoDB" id="9974378at2759"/>
<accession>A0A423SSS0</accession>
<evidence type="ECO:0000313" key="21">
    <source>
        <dbReference type="EMBL" id="ROT67238.1"/>
    </source>
</evidence>
<evidence type="ECO:0000256" key="8">
    <source>
        <dbReference type="ARBA" id="ARBA00022692"/>
    </source>
</evidence>
<evidence type="ECO:0000256" key="19">
    <source>
        <dbReference type="ARBA" id="ARBA00033291"/>
    </source>
</evidence>
<evidence type="ECO:0000256" key="5">
    <source>
        <dbReference type="ARBA" id="ARBA00017962"/>
    </source>
</evidence>
<dbReference type="GO" id="GO:0000139">
    <property type="term" value="C:Golgi membrane"/>
    <property type="evidence" value="ECO:0007669"/>
    <property type="project" value="UniProtKB-SubCell"/>
</dbReference>
<reference evidence="21 22" key="1">
    <citation type="submission" date="2018-04" db="EMBL/GenBank/DDBJ databases">
        <authorList>
            <person name="Zhang X."/>
            <person name="Yuan J."/>
            <person name="Li F."/>
            <person name="Xiang J."/>
        </authorList>
    </citation>
    <scope>NUCLEOTIDE SEQUENCE [LARGE SCALE GENOMIC DNA]</scope>
    <source>
        <tissue evidence="21">Muscle</tissue>
    </source>
</reference>
<comment type="cofactor">
    <cofactor evidence="1">
        <name>Mn(2+)</name>
        <dbReference type="ChEBI" id="CHEBI:29035"/>
    </cofactor>
</comment>
<dbReference type="UniPathway" id="UPA00378"/>
<protein>
    <recommendedName>
        <fullName evidence="5">Beta-1,4-glucuronyltransferase 1</fullName>
    </recommendedName>
    <alternativeName>
        <fullName evidence="16">I-beta-1,3-N-acetylglucosaminyltransferase</fullName>
    </alternativeName>
    <alternativeName>
        <fullName evidence="19">N-acetyllactosaminide beta-1,3-N-acetylglucosaminyltransferase</fullName>
    </alternativeName>
    <alternativeName>
        <fullName evidence="17">Poly-N-acetyllactosamine extension enzyme</fullName>
    </alternativeName>
    <alternativeName>
        <fullName evidence="18">UDP-GlcNAc:betaGal beta-1,3-N-acetylglucosaminyltransferase 1</fullName>
    </alternativeName>
</protein>
<keyword evidence="13" id="KW-0472">Membrane</keyword>
<evidence type="ECO:0000256" key="14">
    <source>
        <dbReference type="ARBA" id="ARBA00023180"/>
    </source>
</evidence>
<dbReference type="PANTHER" id="PTHR46420:SF1">
    <property type="entry name" value="BETA-1,4-GLUCURONYLTRANSFERASE 1"/>
    <property type="match status" value="1"/>
</dbReference>
<name>A0A423SSS0_PENVA</name>
<evidence type="ECO:0000256" key="15">
    <source>
        <dbReference type="ARBA" id="ARBA00023211"/>
    </source>
</evidence>
<evidence type="ECO:0000256" key="13">
    <source>
        <dbReference type="ARBA" id="ARBA00023136"/>
    </source>
</evidence>
<comment type="subcellular location">
    <subcellularLocation>
        <location evidence="2">Golgi apparatus membrane</location>
        <topology evidence="2">Single-pass type II membrane protein</topology>
    </subcellularLocation>
</comment>
<sequence>MFPRFLSSIISWRSVAILAFIACLSQVTNLILTWQLRQRHQAAADLAVGGGVSGFGMRSAVKSHHMLSRRRDHHLGQKLSDEHEAILSRIAHWSVLDGSGEYRVSLGVLRGSALEAGPGGEGGLEGREDSASLDGQGLTLVTQCSLARLNRLPELVRHWQGPISVAVFALSGEVQAVVQVFHLLRRCHANIKENVTFSLIFPLNSPTSPHLAPTADTTPCNNIFSELEHVNYNFKGIQYPNNLLRNVARKASSTNFMMVIDIDMTPSPSLHRAFTAYAKDSHLFEENASEEKTVWVVPAYELKEGTPIPSSKLELLKRREEGSARIFYQELCLKCQKYTDYATWEKSTDIKEGQVNALYDVLWQDPWEPFYIGRTNVPFYDERFRQYGFNRISQVCELHVAGYRFVVLDSAFVVHEGFKTSSGFHSSKDMEQEKNRILFRQFKGELKEKYPESSRRCY</sequence>
<evidence type="ECO:0000256" key="2">
    <source>
        <dbReference type="ARBA" id="ARBA00004323"/>
    </source>
</evidence>
<evidence type="ECO:0000256" key="10">
    <source>
        <dbReference type="ARBA" id="ARBA00022968"/>
    </source>
</evidence>
<dbReference type="PANTHER" id="PTHR46420">
    <property type="entry name" value="BETA-1,4-GLUCURONYLTRANSFERASE 1"/>
    <property type="match status" value="1"/>
</dbReference>
<comment type="similarity">
    <text evidence="4">Belongs to the glycosyltransferase 49 family.</text>
</comment>
<evidence type="ECO:0000256" key="1">
    <source>
        <dbReference type="ARBA" id="ARBA00001936"/>
    </source>
</evidence>
<evidence type="ECO:0000256" key="12">
    <source>
        <dbReference type="ARBA" id="ARBA00023034"/>
    </source>
</evidence>
<comment type="caution">
    <text evidence="21">The sequence shown here is derived from an EMBL/GenBank/DDBJ whole genome shotgun (WGS) entry which is preliminary data.</text>
</comment>
<evidence type="ECO:0000256" key="11">
    <source>
        <dbReference type="ARBA" id="ARBA00022989"/>
    </source>
</evidence>
<keyword evidence="14" id="KW-0325">Glycoprotein</keyword>
<dbReference type="AlphaFoldDB" id="A0A423SSS0"/>
<dbReference type="InterPro" id="IPR043189">
    <property type="entry name" value="B4GAT1"/>
</dbReference>
<evidence type="ECO:0000313" key="22">
    <source>
        <dbReference type="Proteomes" id="UP000283509"/>
    </source>
</evidence>
<evidence type="ECO:0000256" key="16">
    <source>
        <dbReference type="ARBA" id="ARBA00030723"/>
    </source>
</evidence>
<comment type="catalytic activity">
    <reaction evidence="20">
        <text>3-O-[beta-D-Xyl-(1-&gt;4)-Rib-ol-P-Rib-ol-P-3-beta-D-GalNAc-(1-&gt;3)-beta-D-GlcNAc-(1-&gt;4)-(O-6-P-alpha-D-Man)]-Thr-[protein] + UDP-alpha-D-glucuronate = 3-O-[beta-D-GlcA-(1-&gt;3)-beta-D-Xyl-(1-&gt;4)-Rib-ol-P-Rib-ol-P-3-beta-D-GalNAc-(1-&gt;3)-beta-D-GlcNAc-(1-&gt;4)-(O-6-P-alpha-D-Man)]-Thr-[protein] + UDP + H(+)</text>
        <dbReference type="Rhea" id="RHEA:46860"/>
        <dbReference type="Rhea" id="RHEA-COMP:15023"/>
        <dbReference type="Rhea" id="RHEA-COMP:17482"/>
        <dbReference type="ChEBI" id="CHEBI:15378"/>
        <dbReference type="ChEBI" id="CHEBI:58052"/>
        <dbReference type="ChEBI" id="CHEBI:58223"/>
        <dbReference type="ChEBI" id="CHEBI:142405"/>
        <dbReference type="ChEBI" id="CHEBI:177336"/>
    </reaction>
</comment>
<evidence type="ECO:0000256" key="3">
    <source>
        <dbReference type="ARBA" id="ARBA00004922"/>
    </source>
</evidence>
<keyword evidence="9" id="KW-0479">Metal-binding</keyword>
<dbReference type="Pfam" id="PF13896">
    <property type="entry name" value="Glyco_transf_49"/>
    <property type="match status" value="1"/>
</dbReference>
<evidence type="ECO:0000256" key="20">
    <source>
        <dbReference type="ARBA" id="ARBA00047852"/>
    </source>
</evidence>
<gene>
    <name evidence="21" type="ORF">C7M84_014677</name>
</gene>
<evidence type="ECO:0000256" key="7">
    <source>
        <dbReference type="ARBA" id="ARBA00022679"/>
    </source>
</evidence>
<dbReference type="GO" id="GO:0035269">
    <property type="term" value="P:protein O-linked glycosylation via mannose"/>
    <property type="evidence" value="ECO:0007669"/>
    <property type="project" value="TreeGrafter"/>
</dbReference>
<keyword evidence="12" id="KW-0333">Golgi apparatus</keyword>
<reference evidence="21 22" key="2">
    <citation type="submission" date="2019-01" db="EMBL/GenBank/DDBJ databases">
        <title>The decoding of complex shrimp genome reveals the adaptation for benthos swimmer, frequently molting mechanism and breeding impact on genome.</title>
        <authorList>
            <person name="Sun Y."/>
            <person name="Gao Y."/>
            <person name="Yu Y."/>
        </authorList>
    </citation>
    <scope>NUCLEOTIDE SEQUENCE [LARGE SCALE GENOMIC DNA]</scope>
    <source>
        <tissue evidence="21">Muscle</tissue>
    </source>
</reference>
<dbReference type="GO" id="GO:0046872">
    <property type="term" value="F:metal ion binding"/>
    <property type="evidence" value="ECO:0007669"/>
    <property type="project" value="UniProtKB-KW"/>
</dbReference>
<organism evidence="21 22">
    <name type="scientific">Penaeus vannamei</name>
    <name type="common">Whiteleg shrimp</name>
    <name type="synonym">Litopenaeus vannamei</name>
    <dbReference type="NCBI Taxonomy" id="6689"/>
    <lineage>
        <taxon>Eukaryota</taxon>
        <taxon>Metazoa</taxon>
        <taxon>Ecdysozoa</taxon>
        <taxon>Arthropoda</taxon>
        <taxon>Crustacea</taxon>
        <taxon>Multicrustacea</taxon>
        <taxon>Malacostraca</taxon>
        <taxon>Eumalacostraca</taxon>
        <taxon>Eucarida</taxon>
        <taxon>Decapoda</taxon>
        <taxon>Dendrobranchiata</taxon>
        <taxon>Penaeoidea</taxon>
        <taxon>Penaeidae</taxon>
        <taxon>Penaeus</taxon>
    </lineage>
</organism>
<keyword evidence="22" id="KW-1185">Reference proteome</keyword>
<evidence type="ECO:0000256" key="4">
    <source>
        <dbReference type="ARBA" id="ARBA00008539"/>
    </source>
</evidence>
<proteinExistence type="inferred from homology"/>
<keyword evidence="7 21" id="KW-0808">Transferase</keyword>
<comment type="pathway">
    <text evidence="3">Protein modification; protein glycosylation.</text>
</comment>
<keyword evidence="6 21" id="KW-0328">Glycosyltransferase</keyword>